<accession>A0A418WJX7</accession>
<dbReference type="RefSeq" id="WP_119761474.1">
    <property type="nucleotide sequence ID" value="NZ_QYUM01000003.1"/>
</dbReference>
<dbReference type="InterPro" id="IPR032609">
    <property type="entry name" value="DUF4893"/>
</dbReference>
<sequence length="230" mass="24900">MRIVFAQFPFVMGGLALLGGCAKPDVPPPAAPAVVVAAEDESEVEWRNYASPADIDRLARLREDWRNGLAAVRPGRAKRAITALGALLDPGVALPRPAPPPGSYRCRVWRLPNSEARASRGFVSYKPFSCHVGADDPLLTFTKQSGSERPAGRIWPDGDTQLVFLGAMARGDEQSPPAYGDDAGRNLVGLVERVEPFRWRMVLPNPVVESRLDVIELVPLVPLMTGEAPS</sequence>
<dbReference type="Proteomes" id="UP000286100">
    <property type="component" value="Unassembled WGS sequence"/>
</dbReference>
<dbReference type="OrthoDB" id="9153930at2"/>
<evidence type="ECO:0000313" key="1">
    <source>
        <dbReference type="EMBL" id="RJF90346.1"/>
    </source>
</evidence>
<organism evidence="1 2">
    <name type="scientific">Sphingomonas cavernae</name>
    <dbReference type="NCBI Taxonomy" id="2320861"/>
    <lineage>
        <taxon>Bacteria</taxon>
        <taxon>Pseudomonadati</taxon>
        <taxon>Pseudomonadota</taxon>
        <taxon>Alphaproteobacteria</taxon>
        <taxon>Sphingomonadales</taxon>
        <taxon>Sphingomonadaceae</taxon>
        <taxon>Sphingomonas</taxon>
    </lineage>
</organism>
<proteinExistence type="predicted"/>
<comment type="caution">
    <text evidence="1">The sequence shown here is derived from an EMBL/GenBank/DDBJ whole genome shotgun (WGS) entry which is preliminary data.</text>
</comment>
<evidence type="ECO:0000313" key="2">
    <source>
        <dbReference type="Proteomes" id="UP000286100"/>
    </source>
</evidence>
<dbReference type="EMBL" id="QYUM01000003">
    <property type="protein sequence ID" value="RJF90346.1"/>
    <property type="molecule type" value="Genomic_DNA"/>
</dbReference>
<name>A0A418WJX7_9SPHN</name>
<reference evidence="1 2" key="1">
    <citation type="submission" date="2018-09" db="EMBL/GenBank/DDBJ databases">
        <authorList>
            <person name="Zhu H."/>
        </authorList>
    </citation>
    <scope>NUCLEOTIDE SEQUENCE [LARGE SCALE GENOMIC DNA]</scope>
    <source>
        <strain evidence="1 2">K2R01-6</strain>
    </source>
</reference>
<gene>
    <name evidence="1" type="ORF">D3876_08800</name>
</gene>
<dbReference type="Pfam" id="PF16233">
    <property type="entry name" value="DUF4893"/>
    <property type="match status" value="1"/>
</dbReference>
<protein>
    <submittedName>
        <fullName evidence="1">DUF4893 domain-containing protein</fullName>
    </submittedName>
</protein>
<dbReference type="AlphaFoldDB" id="A0A418WJX7"/>
<keyword evidence="2" id="KW-1185">Reference proteome</keyword>
<dbReference type="PROSITE" id="PS51257">
    <property type="entry name" value="PROKAR_LIPOPROTEIN"/>
    <property type="match status" value="1"/>
</dbReference>